<organism evidence="2">
    <name type="scientific">bioreactor metagenome</name>
    <dbReference type="NCBI Taxonomy" id="1076179"/>
    <lineage>
        <taxon>unclassified sequences</taxon>
        <taxon>metagenomes</taxon>
        <taxon>ecological metagenomes</taxon>
    </lineage>
</organism>
<feature type="transmembrane region" description="Helical" evidence="1">
    <location>
        <begin position="120"/>
        <end position="145"/>
    </location>
</feature>
<feature type="transmembrane region" description="Helical" evidence="1">
    <location>
        <begin position="38"/>
        <end position="56"/>
    </location>
</feature>
<accession>A0A644UJG7</accession>
<sequence>MKKYNMIETLFILVIVGIMSLIGNALGSKNGFVEAIPGLLILIAIAMAGIAMGRYLPGGIPGVAYVVTLGCILTYPGVPGAEFINTCMKKVGFLSLCTPILAYAGVSIGKDLDAFAHSGWRIVILSCVIFIGTYLGSAIIAQVILKYLGQI</sequence>
<name>A0A644UJG7_9ZZZZ</name>
<evidence type="ECO:0000256" key="1">
    <source>
        <dbReference type="SAM" id="Phobius"/>
    </source>
</evidence>
<dbReference type="EMBL" id="VSSQ01000121">
    <property type="protein sequence ID" value="MPL78943.1"/>
    <property type="molecule type" value="Genomic_DNA"/>
</dbReference>
<evidence type="ECO:0008006" key="3">
    <source>
        <dbReference type="Google" id="ProtNLM"/>
    </source>
</evidence>
<feature type="transmembrane region" description="Helical" evidence="1">
    <location>
        <begin position="62"/>
        <end position="84"/>
    </location>
</feature>
<feature type="transmembrane region" description="Helical" evidence="1">
    <location>
        <begin position="6"/>
        <end position="26"/>
    </location>
</feature>
<keyword evidence="1" id="KW-0812">Transmembrane</keyword>
<evidence type="ECO:0000313" key="2">
    <source>
        <dbReference type="EMBL" id="MPL78943.1"/>
    </source>
</evidence>
<dbReference type="AlphaFoldDB" id="A0A644UJG7"/>
<proteinExistence type="predicted"/>
<keyword evidence="1" id="KW-1133">Transmembrane helix</keyword>
<feature type="transmembrane region" description="Helical" evidence="1">
    <location>
        <begin position="91"/>
        <end position="108"/>
    </location>
</feature>
<gene>
    <name evidence="2" type="ORF">SDC9_24815</name>
</gene>
<keyword evidence="1" id="KW-0472">Membrane</keyword>
<comment type="caution">
    <text evidence="2">The sequence shown here is derived from an EMBL/GenBank/DDBJ whole genome shotgun (WGS) entry which is preliminary data.</text>
</comment>
<reference evidence="2" key="1">
    <citation type="submission" date="2019-08" db="EMBL/GenBank/DDBJ databases">
        <authorList>
            <person name="Kucharzyk K."/>
            <person name="Murdoch R.W."/>
            <person name="Higgins S."/>
            <person name="Loffler F."/>
        </authorList>
    </citation>
    <scope>NUCLEOTIDE SEQUENCE</scope>
</reference>
<protein>
    <recommendedName>
        <fullName evidence="3">DUF340 domain-containing protein</fullName>
    </recommendedName>
</protein>